<dbReference type="OrthoDB" id="20109at2759"/>
<dbReference type="AlphaFoldDB" id="Q753G4"/>
<dbReference type="GeneID" id="4622162"/>
<dbReference type="GO" id="GO:0034965">
    <property type="term" value="P:intronic box C/D snoRNA processing"/>
    <property type="evidence" value="ECO:0000318"/>
    <property type="project" value="GO_Central"/>
</dbReference>
<dbReference type="OMA" id="XHIQSKE"/>
<dbReference type="HOGENOM" id="CLU_047273_0_0_1"/>
<dbReference type="STRING" id="284811.Q753G4"/>
<keyword evidence="2" id="KW-1185">Reference proteome</keyword>
<dbReference type="FunCoup" id="Q753G4">
    <property type="interactions" value="123"/>
</dbReference>
<name>Q753G4_EREGS</name>
<proteinExistence type="predicted"/>
<dbReference type="Proteomes" id="UP000000591">
    <property type="component" value="Chromosome VI"/>
</dbReference>
<evidence type="ECO:0000313" key="1">
    <source>
        <dbReference type="EMBL" id="AAS53719.1"/>
    </source>
</evidence>
<dbReference type="eggNOG" id="ENOG502RZX7">
    <property type="taxonomic scope" value="Eukaryota"/>
</dbReference>
<sequence>MESVRAVEKRVAKKKQVYKPILDNPYTNEAELWPHVREQSVVVELLLNAVLRPLRHARELGGAPPFEVHTGYNDVMERLGCAESGTALLFVCTRDGTPAVLLSQVPLAAHVSALDVAVVQLPCGTLARFDEHLPGTPHDGMLLVPETAAVDPAFVQKVRASVERRAIPWLEPLRYKKAPVKLLRTVMPLRSTK</sequence>
<dbReference type="GO" id="GO:0005655">
    <property type="term" value="C:nucleolar ribonuclease P complex"/>
    <property type="evidence" value="ECO:0000318"/>
    <property type="project" value="GO_Central"/>
</dbReference>
<protein>
    <submittedName>
        <fullName evidence="1">AFR348Cp</fullName>
    </submittedName>
</protein>
<dbReference type="PANTHER" id="PTHR28272:SF1">
    <property type="entry name" value="RIBONUCLEASES P_MRP PROTEIN SUBUNIT POP3"/>
    <property type="match status" value="1"/>
</dbReference>
<dbReference type="InterPro" id="IPR013241">
    <property type="entry name" value="RNase_P_Pop3"/>
</dbReference>
<reference evidence="1 2" key="1">
    <citation type="journal article" date="2004" name="Science">
        <title>The Ashbya gossypii genome as a tool for mapping the ancient Saccharomyces cerevisiae genome.</title>
        <authorList>
            <person name="Dietrich F.S."/>
            <person name="Voegeli S."/>
            <person name="Brachat S."/>
            <person name="Lerch A."/>
            <person name="Gates K."/>
            <person name="Steiner S."/>
            <person name="Mohr C."/>
            <person name="Pohlmann R."/>
            <person name="Luedi P."/>
            <person name="Choi S."/>
            <person name="Wing R.A."/>
            <person name="Flavier A."/>
            <person name="Gaffney T.D."/>
            <person name="Philippsen P."/>
        </authorList>
    </citation>
    <scope>NUCLEOTIDE SEQUENCE [LARGE SCALE GENOMIC DNA]</scope>
    <source>
        <strain evidence="2">ATCC 10895 / CBS 109.51 / FGSC 9923 / NRRL Y-1056</strain>
    </source>
</reference>
<reference evidence="2" key="2">
    <citation type="journal article" date="2013" name="G3 (Bethesda)">
        <title>Genomes of Ashbya fungi isolated from insects reveal four mating-type loci, numerous translocations, lack of transposons, and distinct gene duplications.</title>
        <authorList>
            <person name="Dietrich F.S."/>
            <person name="Voegeli S."/>
            <person name="Kuo S."/>
            <person name="Philippsen P."/>
        </authorList>
    </citation>
    <scope>GENOME REANNOTATION</scope>
    <source>
        <strain evidence="2">ATCC 10895 / CBS 109.51 / FGSC 9923 / NRRL Y-1056</strain>
    </source>
</reference>
<dbReference type="InParanoid" id="Q753G4"/>
<dbReference type="RefSeq" id="NP_985895.1">
    <property type="nucleotide sequence ID" value="NM_211250.1"/>
</dbReference>
<dbReference type="EMBL" id="AE016819">
    <property type="protein sequence ID" value="AAS53719.1"/>
    <property type="molecule type" value="Genomic_DNA"/>
</dbReference>
<dbReference type="Pfam" id="PF08228">
    <property type="entry name" value="RNase_P_pop3"/>
    <property type="match status" value="1"/>
</dbReference>
<dbReference type="PANTHER" id="PTHR28272">
    <property type="entry name" value="RIBONUCLEASES P/MRP PROTEIN SUBUNIT POP3"/>
    <property type="match status" value="1"/>
</dbReference>
<organism evidence="1 2">
    <name type="scientific">Eremothecium gossypii (strain ATCC 10895 / CBS 109.51 / FGSC 9923 / NRRL Y-1056)</name>
    <name type="common">Yeast</name>
    <name type="synonym">Ashbya gossypii</name>
    <dbReference type="NCBI Taxonomy" id="284811"/>
    <lineage>
        <taxon>Eukaryota</taxon>
        <taxon>Fungi</taxon>
        <taxon>Dikarya</taxon>
        <taxon>Ascomycota</taxon>
        <taxon>Saccharomycotina</taxon>
        <taxon>Saccharomycetes</taxon>
        <taxon>Saccharomycetales</taxon>
        <taxon>Saccharomycetaceae</taxon>
        <taxon>Eremothecium</taxon>
    </lineage>
</organism>
<accession>Q753G4</accession>
<dbReference type="GO" id="GO:0000172">
    <property type="term" value="C:ribonuclease MRP complex"/>
    <property type="evidence" value="ECO:0000318"/>
    <property type="project" value="GO_Central"/>
</dbReference>
<dbReference type="GO" id="GO:0008033">
    <property type="term" value="P:tRNA processing"/>
    <property type="evidence" value="ECO:0000318"/>
    <property type="project" value="GO_Central"/>
</dbReference>
<dbReference type="KEGG" id="ago:AGOS_AFR348C"/>
<gene>
    <name evidence="1" type="ORF">AGOS_AFR348C</name>
</gene>
<dbReference type="GO" id="GO:0006364">
    <property type="term" value="P:rRNA processing"/>
    <property type="evidence" value="ECO:0000318"/>
    <property type="project" value="GO_Central"/>
</dbReference>
<dbReference type="GO" id="GO:0005829">
    <property type="term" value="C:cytosol"/>
    <property type="evidence" value="ECO:0000318"/>
    <property type="project" value="GO_Central"/>
</dbReference>
<evidence type="ECO:0000313" key="2">
    <source>
        <dbReference type="Proteomes" id="UP000000591"/>
    </source>
</evidence>